<evidence type="ECO:0000313" key="2">
    <source>
        <dbReference type="Proteomes" id="UP000287651"/>
    </source>
</evidence>
<sequence length="117" mass="13090">MQVGHGSECVEGLKLNWAGAGSERGIEVNLLRDVHSVGSFDRCEKYEEMVKRKWAPPSRETHWLLSVAFPAPFPRFFLLCGGVVCVETGGRDRLVVAKGISKNGDRVRQLRDMSFVK</sequence>
<dbReference type="AlphaFoldDB" id="A0A426YBC5"/>
<accession>A0A426YBC5</accession>
<protein>
    <submittedName>
        <fullName evidence="1">Uncharacterized protein</fullName>
    </submittedName>
</protein>
<proteinExistence type="predicted"/>
<evidence type="ECO:0000313" key="1">
    <source>
        <dbReference type="EMBL" id="RRT48996.1"/>
    </source>
</evidence>
<dbReference type="Proteomes" id="UP000287651">
    <property type="component" value="Unassembled WGS sequence"/>
</dbReference>
<dbReference type="EMBL" id="AMZH03013599">
    <property type="protein sequence ID" value="RRT48996.1"/>
    <property type="molecule type" value="Genomic_DNA"/>
</dbReference>
<name>A0A426YBC5_ENSVE</name>
<gene>
    <name evidence="1" type="ORF">B296_00045994</name>
</gene>
<reference evidence="1 2" key="1">
    <citation type="journal article" date="2014" name="Agronomy (Basel)">
        <title>A Draft Genome Sequence for Ensete ventricosum, the Drought-Tolerant Tree Against Hunger.</title>
        <authorList>
            <person name="Harrison J."/>
            <person name="Moore K.A."/>
            <person name="Paszkiewicz K."/>
            <person name="Jones T."/>
            <person name="Grant M."/>
            <person name="Ambacheew D."/>
            <person name="Muzemil S."/>
            <person name="Studholme D.J."/>
        </authorList>
    </citation>
    <scope>NUCLEOTIDE SEQUENCE [LARGE SCALE GENOMIC DNA]</scope>
</reference>
<organism evidence="1 2">
    <name type="scientific">Ensete ventricosum</name>
    <name type="common">Abyssinian banana</name>
    <name type="synonym">Musa ensete</name>
    <dbReference type="NCBI Taxonomy" id="4639"/>
    <lineage>
        <taxon>Eukaryota</taxon>
        <taxon>Viridiplantae</taxon>
        <taxon>Streptophyta</taxon>
        <taxon>Embryophyta</taxon>
        <taxon>Tracheophyta</taxon>
        <taxon>Spermatophyta</taxon>
        <taxon>Magnoliopsida</taxon>
        <taxon>Liliopsida</taxon>
        <taxon>Zingiberales</taxon>
        <taxon>Musaceae</taxon>
        <taxon>Ensete</taxon>
    </lineage>
</organism>
<comment type="caution">
    <text evidence="1">The sequence shown here is derived from an EMBL/GenBank/DDBJ whole genome shotgun (WGS) entry which is preliminary data.</text>
</comment>